<dbReference type="InterPro" id="IPR011990">
    <property type="entry name" value="TPR-like_helical_dom_sf"/>
</dbReference>
<dbReference type="Gene3D" id="1.25.40.10">
    <property type="entry name" value="Tetratricopeptide repeat domain"/>
    <property type="match status" value="1"/>
</dbReference>
<dbReference type="EMBL" id="JACJID010000001">
    <property type="protein sequence ID" value="MBA8923326.1"/>
    <property type="molecule type" value="Genomic_DNA"/>
</dbReference>
<feature type="transmembrane region" description="Helical" evidence="1">
    <location>
        <begin position="194"/>
        <end position="217"/>
    </location>
</feature>
<keyword evidence="1" id="KW-1133">Transmembrane helix</keyword>
<gene>
    <name evidence="2" type="ORF">BC739_000523</name>
</gene>
<organism evidence="2 3">
    <name type="scientific">Kutzneria viridogrisea</name>
    <dbReference type="NCBI Taxonomy" id="47990"/>
    <lineage>
        <taxon>Bacteria</taxon>
        <taxon>Bacillati</taxon>
        <taxon>Actinomycetota</taxon>
        <taxon>Actinomycetes</taxon>
        <taxon>Pseudonocardiales</taxon>
        <taxon>Pseudonocardiaceae</taxon>
        <taxon>Kutzneria</taxon>
    </lineage>
</organism>
<sequence>MADSRYEQAKALHRDGRTAQARAVLLDLLAEQPGDLGARYALAICLIDLGETPDAQAQLRQVLADHPQHYEAAYQLGCLLQDEEQYEQAAAAFRQVLAVTDLRDTADRLRRCEAALGGSVPQPPSGPPPVRRLIESSHVASRGQLVMSLRLKARHILPLRSATAVVLILLAQGLSRPTFSVNRIIYIYTGYSTVTLLALVNWLLVGYLVLALLSLALRARMYTAEIYEYGMDVSSGILRRTRQFVWYYQITEPPTYLRRLSNYLTHTASLVVSYNNTASTTATVQLRGFGSPQRVDEVRSYLESRIPPERLPIRGPWT</sequence>
<proteinExistence type="predicted"/>
<comment type="caution">
    <text evidence="2">The sequence shown here is derived from an EMBL/GenBank/DDBJ whole genome shotgun (WGS) entry which is preliminary data.</text>
</comment>
<name>A0ABR6B8Y5_9PSEU</name>
<accession>A0ABR6B8Y5</accession>
<reference evidence="2 3" key="1">
    <citation type="submission" date="2020-08" db="EMBL/GenBank/DDBJ databases">
        <title>Genomic Encyclopedia of Archaeal and Bacterial Type Strains, Phase II (KMG-II): from individual species to whole genera.</title>
        <authorList>
            <person name="Goeker M."/>
        </authorList>
    </citation>
    <scope>NUCLEOTIDE SEQUENCE [LARGE SCALE GENOMIC DNA]</scope>
    <source>
        <strain evidence="2 3">DSM 43850</strain>
    </source>
</reference>
<evidence type="ECO:0000313" key="2">
    <source>
        <dbReference type="EMBL" id="MBA8923326.1"/>
    </source>
</evidence>
<protein>
    <recommendedName>
        <fullName evidence="4">Tetratricopeptide repeat protein</fullName>
    </recommendedName>
</protein>
<dbReference type="Proteomes" id="UP000517916">
    <property type="component" value="Unassembled WGS sequence"/>
</dbReference>
<evidence type="ECO:0000313" key="3">
    <source>
        <dbReference type="Proteomes" id="UP000517916"/>
    </source>
</evidence>
<keyword evidence="3" id="KW-1185">Reference proteome</keyword>
<keyword evidence="1" id="KW-0472">Membrane</keyword>
<feature type="transmembrane region" description="Helical" evidence="1">
    <location>
        <begin position="157"/>
        <end position="174"/>
    </location>
</feature>
<keyword evidence="1" id="KW-0812">Transmembrane</keyword>
<evidence type="ECO:0008006" key="4">
    <source>
        <dbReference type="Google" id="ProtNLM"/>
    </source>
</evidence>
<evidence type="ECO:0000256" key="1">
    <source>
        <dbReference type="SAM" id="Phobius"/>
    </source>
</evidence>
<dbReference type="RefSeq" id="WP_025359054.1">
    <property type="nucleotide sequence ID" value="NZ_BAAABQ010000063.1"/>
</dbReference>
<dbReference type="Pfam" id="PF14559">
    <property type="entry name" value="TPR_19"/>
    <property type="match status" value="1"/>
</dbReference>
<dbReference type="SUPFAM" id="SSF48452">
    <property type="entry name" value="TPR-like"/>
    <property type="match status" value="1"/>
</dbReference>